<dbReference type="Gene3D" id="3.90.120.10">
    <property type="entry name" value="DNA Methylase, subunit A, domain 2"/>
    <property type="match status" value="2"/>
</dbReference>
<dbReference type="Proteomes" id="UP001221757">
    <property type="component" value="Unassembled WGS sequence"/>
</dbReference>
<dbReference type="InterPro" id="IPR050390">
    <property type="entry name" value="C5-Methyltransferase"/>
</dbReference>
<dbReference type="InterPro" id="IPR001525">
    <property type="entry name" value="C5_MeTfrase"/>
</dbReference>
<dbReference type="GO" id="GO:0003677">
    <property type="term" value="F:DNA binding"/>
    <property type="evidence" value="ECO:0007669"/>
    <property type="project" value="UniProtKB-KW"/>
</dbReference>
<feature type="domain" description="BAH" evidence="13">
    <location>
        <begin position="418"/>
        <end position="554"/>
    </location>
</feature>
<dbReference type="GO" id="GO:0003886">
    <property type="term" value="F:DNA (cytosine-5-)-methyltransferase activity"/>
    <property type="evidence" value="ECO:0007669"/>
    <property type="project" value="UniProtKB-EC"/>
</dbReference>
<proteinExistence type="inferred from homology"/>
<dbReference type="GO" id="GO:0005634">
    <property type="term" value="C:nucleus"/>
    <property type="evidence" value="ECO:0007669"/>
    <property type="project" value="UniProtKB-SubCell"/>
</dbReference>
<organism evidence="14 15">
    <name type="scientific">Mycena rosella</name>
    <name type="common">Pink bonnet</name>
    <name type="synonym">Agaricus rosellus</name>
    <dbReference type="NCBI Taxonomy" id="1033263"/>
    <lineage>
        <taxon>Eukaryota</taxon>
        <taxon>Fungi</taxon>
        <taxon>Dikarya</taxon>
        <taxon>Basidiomycota</taxon>
        <taxon>Agaricomycotina</taxon>
        <taxon>Agaricomycetes</taxon>
        <taxon>Agaricomycetidae</taxon>
        <taxon>Agaricales</taxon>
        <taxon>Marasmiineae</taxon>
        <taxon>Mycenaceae</taxon>
        <taxon>Mycena</taxon>
    </lineage>
</organism>
<evidence type="ECO:0000256" key="5">
    <source>
        <dbReference type="ARBA" id="ARBA00022737"/>
    </source>
</evidence>
<dbReference type="InterPro" id="IPR029063">
    <property type="entry name" value="SAM-dependent_MTases_sf"/>
</dbReference>
<evidence type="ECO:0000256" key="4">
    <source>
        <dbReference type="ARBA" id="ARBA00022691"/>
    </source>
</evidence>
<comment type="subcellular location">
    <subcellularLocation>
        <location evidence="1">Nucleus</location>
    </subcellularLocation>
</comment>
<dbReference type="PRINTS" id="PR00105">
    <property type="entry name" value="C5METTRFRASE"/>
</dbReference>
<dbReference type="GO" id="GO:0006346">
    <property type="term" value="P:DNA methylation-dependent constitutive heterochromatin formation"/>
    <property type="evidence" value="ECO:0007669"/>
    <property type="project" value="InterPro"/>
</dbReference>
<dbReference type="InterPro" id="IPR043151">
    <property type="entry name" value="BAH_sf"/>
</dbReference>
<comment type="caution">
    <text evidence="14">The sequence shown here is derived from an EMBL/GenBank/DDBJ whole genome shotgun (WGS) entry which is preliminary data.</text>
</comment>
<dbReference type="InterPro" id="IPR031303">
    <property type="entry name" value="C5_meth_CS"/>
</dbReference>
<feature type="compositionally biased region" description="Pro residues" evidence="12">
    <location>
        <begin position="1"/>
        <end position="12"/>
    </location>
</feature>
<dbReference type="PROSITE" id="PS00094">
    <property type="entry name" value="C5_MTASE_1"/>
    <property type="match status" value="1"/>
</dbReference>
<dbReference type="PROSITE" id="PS00095">
    <property type="entry name" value="C5_MTASE_2"/>
    <property type="match status" value="1"/>
</dbReference>
<evidence type="ECO:0000313" key="14">
    <source>
        <dbReference type="EMBL" id="KAJ7709524.1"/>
    </source>
</evidence>
<comment type="catalytic activity">
    <reaction evidence="11">
        <text>a 2'-deoxycytidine in DNA + S-adenosyl-L-methionine = a 5-methyl-2'-deoxycytidine in DNA + S-adenosyl-L-homocysteine + H(+)</text>
        <dbReference type="Rhea" id="RHEA:13681"/>
        <dbReference type="Rhea" id="RHEA-COMP:11369"/>
        <dbReference type="Rhea" id="RHEA-COMP:11370"/>
        <dbReference type="ChEBI" id="CHEBI:15378"/>
        <dbReference type="ChEBI" id="CHEBI:57856"/>
        <dbReference type="ChEBI" id="CHEBI:59789"/>
        <dbReference type="ChEBI" id="CHEBI:85452"/>
        <dbReference type="ChEBI" id="CHEBI:85454"/>
        <dbReference type="EC" id="2.1.1.37"/>
    </reaction>
</comment>
<feature type="region of interest" description="Disordered" evidence="12">
    <location>
        <begin position="1"/>
        <end position="48"/>
    </location>
</feature>
<keyword evidence="6" id="KW-0238">DNA-binding</keyword>
<evidence type="ECO:0000259" key="13">
    <source>
        <dbReference type="PROSITE" id="PS51038"/>
    </source>
</evidence>
<keyword evidence="2 9" id="KW-0489">Methyltransferase</keyword>
<comment type="similarity">
    <text evidence="9 10">Belongs to the class I-like SAM-binding methyltransferase superfamily. C5-methyltransferase family.</text>
</comment>
<accession>A0AAD7H133</accession>
<evidence type="ECO:0000256" key="2">
    <source>
        <dbReference type="ARBA" id="ARBA00022603"/>
    </source>
</evidence>
<keyword evidence="4 9" id="KW-0949">S-adenosyl-L-methionine</keyword>
<gene>
    <name evidence="14" type="ORF">B0H17DRAFT_1028224</name>
</gene>
<evidence type="ECO:0000256" key="12">
    <source>
        <dbReference type="SAM" id="MobiDB-lite"/>
    </source>
</evidence>
<dbReference type="InterPro" id="IPR018117">
    <property type="entry name" value="C5_DNA_meth_AS"/>
</dbReference>
<dbReference type="PANTHER" id="PTHR10629:SF52">
    <property type="entry name" value="DNA (CYTOSINE-5)-METHYLTRANSFERASE 1"/>
    <property type="match status" value="1"/>
</dbReference>
<dbReference type="EC" id="2.1.1.37" evidence="11"/>
<sequence length="1229" mass="138417">MIPYVLVPPSPWSPRKRKPSRSPSPADSSRASSLTLSPKKRTRVSGDVDVATSRLSKISFETAHASGSRQFSPTISDIIFDEDEETSGQTSRETILSDYREIDSSGTSTSDVVFEYDEDAEYVPEHQLSNKLGETPGQGIPIRRLLDFALFKCDGHLLINPLQLLDSDLAGMYGATGVVKSVSAEDSDDESVDSDEGGDDGHRVRLLEIIEFDVHHFANGEVDENIYVKTAKAWYILDTASSIYKAFWTPFCLLHGFAHRVMTQAFDNPRVTYPEFLESLGSDESESAFKSDEVVAYVMQAVEDVVSQYAPIARVPFIRSLIDQPAPVLPPLEQRSKRAHRKAVEEDATTYLTPMVDRIVTKYLISPVAVLGAELDRIDEKLATELEEVLVHHEDPKSMHWGSKLNDLYYSSIVMDNATYRIGDVVAVAPGADSNAEREESEQAAATFCVNAYANRAWFIQIKYFFEEKGQKMFHGQWFTHGSRTLLQEVTHSQELFVLPECDNISVATIYQKCQVRFLTPDEVEEPDSCDAQARNYFYRLAYDDKSHDFTDLPCDGECRRLAALFTEHRYCTCCARKAEEELSHTVQVIGDKAHGYGLTQHNVEYHEGDFVYVRPAVAAKKELVLFIAQITKVKQREKALCVRYYERYIDDERRLCRTNRRNDVSVGDLDGVCFVRHLDPDDSAEQDQIEPWIGAHSDHFYTNERKTVNGLDTVTKEDFDWCSKCFDQHCEELENHYRFVLRKGKVSVCEVFAGAGGLCQGLHQSGFFATKWAIEKWSAAAETLRANHPEMKVLAVDINELFRYAVARQDGENPPPLKDANGKVYPDDWIPNPGDFDILCGGPPCQSFSGANSNKTEDDPRSALPFAMLSVAEHYQPQYFVLENVLGLLQHSMRHPANDGHRVEKAMLKLICRGLIALGYQAKPRIMQAGQYGAPQDRQRIIFWGAKRDLKMPESPIPTHACKSARKYKLFLKSDFLPPTRRGRAEGDDHIFAPHAGVTVQDAIGDLPAFDWINPHKIKEETDADVAEVQARRAQGIQQFDPSEVPVGFRNPVRYATEPTTRYQKAMRRRNLKVVANHFTDQQSLFSAELSTQIPLEPLANHKLLPPKFFKGTKLTAQGPDCFGRIDANGRFKTAMTTVAPRSRGSYVLHPTQKRAISVVEAKRGQGFPDDYILMSDEKKESARVKQFYKQIGNAVPVPLAAALGRSLEASIIYTWKQLPREASPALE</sequence>
<evidence type="ECO:0000256" key="3">
    <source>
        <dbReference type="ARBA" id="ARBA00022679"/>
    </source>
</evidence>
<evidence type="ECO:0000256" key="9">
    <source>
        <dbReference type="PROSITE-ProRule" id="PRU01016"/>
    </source>
</evidence>
<evidence type="ECO:0000256" key="8">
    <source>
        <dbReference type="PIRSR" id="PIRSR037404-1"/>
    </source>
</evidence>
<keyword evidence="15" id="KW-1185">Reference proteome</keyword>
<evidence type="ECO:0000256" key="11">
    <source>
        <dbReference type="RuleBase" id="RU000417"/>
    </source>
</evidence>
<reference evidence="14" key="1">
    <citation type="submission" date="2023-03" db="EMBL/GenBank/DDBJ databases">
        <title>Massive genome expansion in bonnet fungi (Mycena s.s.) driven by repeated elements and novel gene families across ecological guilds.</title>
        <authorList>
            <consortium name="Lawrence Berkeley National Laboratory"/>
            <person name="Harder C.B."/>
            <person name="Miyauchi S."/>
            <person name="Viragh M."/>
            <person name="Kuo A."/>
            <person name="Thoen E."/>
            <person name="Andreopoulos B."/>
            <person name="Lu D."/>
            <person name="Skrede I."/>
            <person name="Drula E."/>
            <person name="Henrissat B."/>
            <person name="Morin E."/>
            <person name="Kohler A."/>
            <person name="Barry K."/>
            <person name="LaButti K."/>
            <person name="Morin E."/>
            <person name="Salamov A."/>
            <person name="Lipzen A."/>
            <person name="Mereny Z."/>
            <person name="Hegedus B."/>
            <person name="Baldrian P."/>
            <person name="Stursova M."/>
            <person name="Weitz H."/>
            <person name="Taylor A."/>
            <person name="Grigoriev I.V."/>
            <person name="Nagy L.G."/>
            <person name="Martin F."/>
            <person name="Kauserud H."/>
        </authorList>
    </citation>
    <scope>NUCLEOTIDE SEQUENCE</scope>
    <source>
        <strain evidence="14">CBHHK067</strain>
    </source>
</reference>
<evidence type="ECO:0000256" key="6">
    <source>
        <dbReference type="ARBA" id="ARBA00023125"/>
    </source>
</evidence>
<dbReference type="Pfam" id="PF00145">
    <property type="entry name" value="DNA_methylase"/>
    <property type="match status" value="1"/>
</dbReference>
<evidence type="ECO:0000256" key="7">
    <source>
        <dbReference type="ARBA" id="ARBA00023242"/>
    </source>
</evidence>
<dbReference type="Gene3D" id="2.30.30.490">
    <property type="match status" value="2"/>
</dbReference>
<dbReference type="PANTHER" id="PTHR10629">
    <property type="entry name" value="CYTOSINE-SPECIFIC METHYLTRANSFERASE"/>
    <property type="match status" value="1"/>
</dbReference>
<keyword evidence="3 9" id="KW-0808">Transferase</keyword>
<keyword evidence="5" id="KW-0677">Repeat</keyword>
<dbReference type="Pfam" id="PF01426">
    <property type="entry name" value="BAH"/>
    <property type="match status" value="1"/>
</dbReference>
<name>A0AAD7H133_MYCRO</name>
<dbReference type="GO" id="GO:0032259">
    <property type="term" value="P:methylation"/>
    <property type="evidence" value="ECO:0007669"/>
    <property type="project" value="UniProtKB-KW"/>
</dbReference>
<dbReference type="SUPFAM" id="SSF53335">
    <property type="entry name" value="S-adenosyl-L-methionine-dependent methyltransferases"/>
    <property type="match status" value="1"/>
</dbReference>
<dbReference type="PIRSF" id="PIRSF037404">
    <property type="entry name" value="DNMT1"/>
    <property type="match status" value="1"/>
</dbReference>
<dbReference type="SMART" id="SM00439">
    <property type="entry name" value="BAH"/>
    <property type="match status" value="2"/>
</dbReference>
<evidence type="ECO:0000256" key="1">
    <source>
        <dbReference type="ARBA" id="ARBA00004123"/>
    </source>
</evidence>
<dbReference type="InterPro" id="IPR022702">
    <property type="entry name" value="Cytosine_MeTrfase1_RFD"/>
</dbReference>
<evidence type="ECO:0000313" key="15">
    <source>
        <dbReference type="Proteomes" id="UP001221757"/>
    </source>
</evidence>
<feature type="compositionally biased region" description="Low complexity" evidence="12">
    <location>
        <begin position="21"/>
        <end position="33"/>
    </location>
</feature>
<keyword evidence="7" id="KW-0539">Nucleus</keyword>
<dbReference type="NCBIfam" id="TIGR00675">
    <property type="entry name" value="dcm"/>
    <property type="match status" value="1"/>
</dbReference>
<dbReference type="Gene3D" id="3.40.50.150">
    <property type="entry name" value="Vaccinia Virus protein VP39"/>
    <property type="match status" value="1"/>
</dbReference>
<dbReference type="PROSITE" id="PS51679">
    <property type="entry name" value="SAM_MT_C5"/>
    <property type="match status" value="1"/>
</dbReference>
<evidence type="ECO:0000256" key="10">
    <source>
        <dbReference type="RuleBase" id="RU000416"/>
    </source>
</evidence>
<dbReference type="PROSITE" id="PS51038">
    <property type="entry name" value="BAH"/>
    <property type="match status" value="1"/>
</dbReference>
<dbReference type="AlphaFoldDB" id="A0AAD7H133"/>
<dbReference type="InterPro" id="IPR001025">
    <property type="entry name" value="BAH_dom"/>
</dbReference>
<dbReference type="GO" id="GO:0003682">
    <property type="term" value="F:chromatin binding"/>
    <property type="evidence" value="ECO:0007669"/>
    <property type="project" value="InterPro"/>
</dbReference>
<protein>
    <recommendedName>
        <fullName evidence="11">Cytosine-specific methyltransferase</fullName>
        <ecNumber evidence="11">2.1.1.37</ecNumber>
    </recommendedName>
</protein>
<dbReference type="GO" id="GO:0044027">
    <property type="term" value="P:negative regulation of gene expression via chromosomal CpG island methylation"/>
    <property type="evidence" value="ECO:0007669"/>
    <property type="project" value="TreeGrafter"/>
</dbReference>
<dbReference type="EMBL" id="JARKIE010000002">
    <property type="protein sequence ID" value="KAJ7709524.1"/>
    <property type="molecule type" value="Genomic_DNA"/>
</dbReference>
<feature type="active site" evidence="8 9">
    <location>
        <position position="846"/>
    </location>
</feature>
<dbReference type="Pfam" id="PF12047">
    <property type="entry name" value="DNMT1-RFD"/>
    <property type="match status" value="1"/>
</dbReference>